<keyword evidence="5" id="KW-0479">Metal-binding</keyword>
<comment type="similarity">
    <text evidence="13">Belongs to the ARTD/PARP family.</text>
</comment>
<dbReference type="CDD" id="cd07997">
    <property type="entry name" value="WGR_PARP"/>
    <property type="match status" value="1"/>
</dbReference>
<evidence type="ECO:0000256" key="3">
    <source>
        <dbReference type="ARBA" id="ARBA00022679"/>
    </source>
</evidence>
<evidence type="ECO:0000256" key="2">
    <source>
        <dbReference type="ARBA" id="ARBA00022676"/>
    </source>
</evidence>
<dbReference type="SUPFAM" id="SSF56399">
    <property type="entry name" value="ADP-ribosylation"/>
    <property type="match status" value="1"/>
</dbReference>
<evidence type="ECO:0000256" key="10">
    <source>
        <dbReference type="ARBA" id="ARBA00023027"/>
    </source>
</evidence>
<evidence type="ECO:0000256" key="7">
    <source>
        <dbReference type="ARBA" id="ARBA00022765"/>
    </source>
</evidence>
<evidence type="ECO:0000256" key="1">
    <source>
        <dbReference type="ARBA" id="ARBA00004123"/>
    </source>
</evidence>
<feature type="domain" description="WGR" evidence="19">
    <location>
        <begin position="43"/>
        <end position="139"/>
    </location>
</feature>
<dbReference type="SUPFAM" id="SSF47587">
    <property type="entry name" value="Domain of poly(ADP-ribose) polymerase"/>
    <property type="match status" value="1"/>
</dbReference>
<evidence type="ECO:0000256" key="8">
    <source>
        <dbReference type="ARBA" id="ARBA00022771"/>
    </source>
</evidence>
<dbReference type="PROSITE" id="PS51060">
    <property type="entry name" value="PARP_ALPHA_HD"/>
    <property type="match status" value="1"/>
</dbReference>
<dbReference type="GO" id="GO:1990404">
    <property type="term" value="F:NAD+-protein mono-ADP-ribosyltransferase activity"/>
    <property type="evidence" value="ECO:0007669"/>
    <property type="project" value="TreeGrafter"/>
</dbReference>
<evidence type="ECO:0000259" key="18">
    <source>
        <dbReference type="PROSITE" id="PS51060"/>
    </source>
</evidence>
<keyword evidence="11" id="KW-0238">DNA-binding</keyword>
<dbReference type="InterPro" id="IPR036616">
    <property type="entry name" value="Poly(ADP-ribose)pol_reg_dom_sf"/>
</dbReference>
<dbReference type="PANTHER" id="PTHR10459">
    <property type="entry name" value="DNA LIGASE"/>
    <property type="match status" value="1"/>
</dbReference>
<comment type="catalytic activity">
    <reaction evidence="14">
        <text>NAD(+) + (ADP-D-ribosyl)n-acceptor = nicotinamide + (ADP-D-ribosyl)n+1-acceptor + H(+).</text>
        <dbReference type="EC" id="2.4.2.30"/>
    </reaction>
</comment>
<dbReference type="EC" id="2.4.2.-" evidence="15"/>
<evidence type="ECO:0000256" key="5">
    <source>
        <dbReference type="ARBA" id="ARBA00022723"/>
    </source>
</evidence>
<evidence type="ECO:0000256" key="6">
    <source>
        <dbReference type="ARBA" id="ARBA00022737"/>
    </source>
</evidence>
<sequence length="550" mass="61904">MPPKRKASAKQAPKADTKQPKQDGQKAVSHDINVPLDEGFHGAGKVYIDDDSIIYDASLNQTNIGGNNNKFYRLQLLYGNKKNQYFVHTRWGRVGEFGQVKTMGPMDLEAALKEYEKKFKDKSGHKWEERSEPAKKGKYTFIERSYEDDEDEDEDEDEGDGQVKKEEGADDEEPESKLPRQTQRLMELIFNQNHFNAVLESIGYNANKLPLGKLSKATLKQGFEHLKELASLIKHPALAQNKYGLSQAEAIEDFSNKYYSTIPHEFGRNRPPLINNNDILRQETSMLDTLTDMEVANTIMKTTVDKKKDADSINTLDKRFNELNMNEMTPLDHKSSEYKALSEYLIKSSGTAHGIKYRLEDIFRIERVGEADRFAKSKYAKIHKSDKRLLWHGSRTTNFGGILSQGLRIAPPEAPVSGYAFGKGIYLADMSSKSAQYCRSGMSGGTGLLLLCEAELGSPMYEIPDGDFMAEENAKKHKCISTLGVGRTAPQGWMDGEVIHESLKGVTVPGPAKGLGDNKAHGQRGYLMHNEYICYDVAQLRLRYLFQVGM</sequence>
<dbReference type="PANTHER" id="PTHR10459:SF60">
    <property type="entry name" value="POLY [ADP-RIBOSE] POLYMERASE 2"/>
    <property type="match status" value="1"/>
</dbReference>
<evidence type="ECO:0000256" key="15">
    <source>
        <dbReference type="RuleBase" id="RU362114"/>
    </source>
</evidence>
<dbReference type="Gene3D" id="3.90.228.10">
    <property type="match status" value="1"/>
</dbReference>
<feature type="compositionally biased region" description="Basic and acidic residues" evidence="16">
    <location>
        <begin position="13"/>
        <end position="24"/>
    </location>
</feature>
<keyword evidence="3 15" id="KW-0808">Transferase</keyword>
<dbReference type="Gene3D" id="1.20.142.10">
    <property type="entry name" value="Poly(ADP-ribose) polymerase, regulatory domain"/>
    <property type="match status" value="1"/>
</dbReference>
<dbReference type="SMART" id="SM00773">
    <property type="entry name" value="WGR"/>
    <property type="match status" value="1"/>
</dbReference>
<accession>A0AA39QVS8</accession>
<dbReference type="GO" id="GO:0008270">
    <property type="term" value="F:zinc ion binding"/>
    <property type="evidence" value="ECO:0007669"/>
    <property type="project" value="UniProtKB-KW"/>
</dbReference>
<dbReference type="FunFam" id="1.20.142.10:FF:000002">
    <property type="entry name" value="Poly [ADP-ribose] polymerase"/>
    <property type="match status" value="1"/>
</dbReference>
<evidence type="ECO:0000256" key="16">
    <source>
        <dbReference type="SAM" id="MobiDB-lite"/>
    </source>
</evidence>
<comment type="subcellular location">
    <subcellularLocation>
        <location evidence="1">Nucleus</location>
    </subcellularLocation>
</comment>
<evidence type="ECO:0000313" key="20">
    <source>
        <dbReference type="EMBL" id="KAK0510157.1"/>
    </source>
</evidence>
<dbReference type="FunFam" id="2.20.140.10:FF:000001">
    <property type="entry name" value="Poly [ADP-ribose] polymerase"/>
    <property type="match status" value="1"/>
</dbReference>
<reference evidence="20" key="1">
    <citation type="submission" date="2023-03" db="EMBL/GenBank/DDBJ databases">
        <title>Complete genome of Cladonia borealis.</title>
        <authorList>
            <person name="Park H."/>
        </authorList>
    </citation>
    <scope>NUCLEOTIDE SEQUENCE</scope>
    <source>
        <strain evidence="20">ANT050790</strain>
    </source>
</reference>
<dbReference type="GO" id="GO:0005730">
    <property type="term" value="C:nucleolus"/>
    <property type="evidence" value="ECO:0007669"/>
    <property type="project" value="TreeGrafter"/>
</dbReference>
<feature type="compositionally biased region" description="Acidic residues" evidence="16">
    <location>
        <begin position="146"/>
        <end position="160"/>
    </location>
</feature>
<dbReference type="Pfam" id="PF05406">
    <property type="entry name" value="WGR"/>
    <property type="match status" value="1"/>
</dbReference>
<dbReference type="SUPFAM" id="SSF142921">
    <property type="entry name" value="WGR domain-like"/>
    <property type="match status" value="1"/>
</dbReference>
<dbReference type="GO" id="GO:0003950">
    <property type="term" value="F:NAD+ poly-ADP-ribosyltransferase activity"/>
    <property type="evidence" value="ECO:0007669"/>
    <property type="project" value="UniProtKB-UniRule"/>
</dbReference>
<dbReference type="InterPro" id="IPR036930">
    <property type="entry name" value="WGR_dom_sf"/>
</dbReference>
<evidence type="ECO:0000259" key="17">
    <source>
        <dbReference type="PROSITE" id="PS51059"/>
    </source>
</evidence>
<feature type="domain" description="PARP alpha-helical" evidence="18">
    <location>
        <begin position="175"/>
        <end position="301"/>
    </location>
</feature>
<organism evidence="20 21">
    <name type="scientific">Cladonia borealis</name>
    <dbReference type="NCBI Taxonomy" id="184061"/>
    <lineage>
        <taxon>Eukaryota</taxon>
        <taxon>Fungi</taxon>
        <taxon>Dikarya</taxon>
        <taxon>Ascomycota</taxon>
        <taxon>Pezizomycotina</taxon>
        <taxon>Lecanoromycetes</taxon>
        <taxon>OSLEUM clade</taxon>
        <taxon>Lecanoromycetidae</taxon>
        <taxon>Lecanorales</taxon>
        <taxon>Lecanorineae</taxon>
        <taxon>Cladoniaceae</taxon>
        <taxon>Cladonia</taxon>
    </lineage>
</organism>
<dbReference type="InterPro" id="IPR004102">
    <property type="entry name" value="Poly(ADP-ribose)pol_reg_dom"/>
</dbReference>
<name>A0AA39QVS8_9LECA</name>
<comment type="caution">
    <text evidence="20">The sequence shown here is derived from an EMBL/GenBank/DDBJ whole genome shotgun (WGS) entry which is preliminary data.</text>
</comment>
<evidence type="ECO:0000256" key="11">
    <source>
        <dbReference type="ARBA" id="ARBA00023125"/>
    </source>
</evidence>
<evidence type="ECO:0000256" key="4">
    <source>
        <dbReference type="ARBA" id="ARBA00022695"/>
    </source>
</evidence>
<dbReference type="GO" id="GO:0006302">
    <property type="term" value="P:double-strand break repair"/>
    <property type="evidence" value="ECO:0007669"/>
    <property type="project" value="TreeGrafter"/>
</dbReference>
<evidence type="ECO:0000256" key="9">
    <source>
        <dbReference type="ARBA" id="ARBA00022833"/>
    </source>
</evidence>
<dbReference type="AlphaFoldDB" id="A0AA39QVS8"/>
<protein>
    <recommendedName>
        <fullName evidence="15">Poly [ADP-ribose] polymerase</fullName>
        <shortName evidence="15">PARP</shortName>
        <ecNumber evidence="15">2.4.2.-</ecNumber>
    </recommendedName>
</protein>
<evidence type="ECO:0000256" key="13">
    <source>
        <dbReference type="ARBA" id="ARBA00024347"/>
    </source>
</evidence>
<feature type="region of interest" description="Disordered" evidence="16">
    <location>
        <begin position="1"/>
        <end position="28"/>
    </location>
</feature>
<dbReference type="InterPro" id="IPR008893">
    <property type="entry name" value="WGR_domain"/>
</dbReference>
<keyword evidence="7" id="KW-0013">ADP-ribosylation</keyword>
<dbReference type="PROSITE" id="PS51977">
    <property type="entry name" value="WGR"/>
    <property type="match status" value="1"/>
</dbReference>
<dbReference type="GO" id="GO:0070212">
    <property type="term" value="P:protein poly-ADP-ribosylation"/>
    <property type="evidence" value="ECO:0007669"/>
    <property type="project" value="TreeGrafter"/>
</dbReference>
<dbReference type="Pfam" id="PF02877">
    <property type="entry name" value="PARP_reg"/>
    <property type="match status" value="1"/>
</dbReference>
<keyword evidence="12" id="KW-0539">Nucleus</keyword>
<dbReference type="GO" id="GO:0016779">
    <property type="term" value="F:nucleotidyltransferase activity"/>
    <property type="evidence" value="ECO:0007669"/>
    <property type="project" value="UniProtKB-KW"/>
</dbReference>
<evidence type="ECO:0000313" key="21">
    <source>
        <dbReference type="Proteomes" id="UP001166286"/>
    </source>
</evidence>
<dbReference type="CDD" id="cd01437">
    <property type="entry name" value="parp_like"/>
    <property type="match status" value="1"/>
</dbReference>
<dbReference type="Pfam" id="PF00644">
    <property type="entry name" value="PARP"/>
    <property type="match status" value="1"/>
</dbReference>
<dbReference type="GO" id="GO:0003677">
    <property type="term" value="F:DNA binding"/>
    <property type="evidence" value="ECO:0007669"/>
    <property type="project" value="UniProtKB-KW"/>
</dbReference>
<proteinExistence type="inferred from homology"/>
<dbReference type="Proteomes" id="UP001166286">
    <property type="component" value="Unassembled WGS sequence"/>
</dbReference>
<keyword evidence="8" id="KW-0863">Zinc-finger</keyword>
<feature type="domain" description="PARP catalytic" evidence="17">
    <location>
        <begin position="314"/>
        <end position="550"/>
    </location>
</feature>
<evidence type="ECO:0000256" key="14">
    <source>
        <dbReference type="ARBA" id="ARBA00033987"/>
    </source>
</evidence>
<keyword evidence="10 15" id="KW-0520">NAD</keyword>
<dbReference type="Gene3D" id="2.20.140.10">
    <property type="entry name" value="WGR domain"/>
    <property type="match status" value="1"/>
</dbReference>
<dbReference type="InterPro" id="IPR050800">
    <property type="entry name" value="ARTD/PARP"/>
</dbReference>
<keyword evidence="2 15" id="KW-0328">Glycosyltransferase</keyword>
<feature type="region of interest" description="Disordered" evidence="16">
    <location>
        <begin position="138"/>
        <end position="178"/>
    </location>
</feature>
<dbReference type="EMBL" id="JAFEKC020000017">
    <property type="protein sequence ID" value="KAK0510157.1"/>
    <property type="molecule type" value="Genomic_DNA"/>
</dbReference>
<dbReference type="InterPro" id="IPR012317">
    <property type="entry name" value="Poly(ADP-ribose)pol_cat_dom"/>
</dbReference>
<keyword evidence="21" id="KW-1185">Reference proteome</keyword>
<evidence type="ECO:0000259" key="19">
    <source>
        <dbReference type="PROSITE" id="PS51977"/>
    </source>
</evidence>
<keyword evidence="4" id="KW-0548">Nucleotidyltransferase</keyword>
<keyword evidence="9" id="KW-0862">Zinc</keyword>
<dbReference type="PROSITE" id="PS51059">
    <property type="entry name" value="PARP_CATALYTIC"/>
    <property type="match status" value="1"/>
</dbReference>
<evidence type="ECO:0000256" key="12">
    <source>
        <dbReference type="ARBA" id="ARBA00023242"/>
    </source>
</evidence>
<keyword evidence="6" id="KW-0677">Repeat</keyword>
<gene>
    <name evidence="20" type="ORF">JMJ35_007551</name>
</gene>